<name>A0A1V3WK34_MYCKA</name>
<accession>A0A1V3WK34</accession>
<evidence type="ECO:0000313" key="2">
    <source>
        <dbReference type="Proteomes" id="UP000189229"/>
    </source>
</evidence>
<comment type="caution">
    <text evidence="1">The sequence shown here is derived from an EMBL/GenBank/DDBJ whole genome shotgun (WGS) entry which is preliminary data.</text>
</comment>
<gene>
    <name evidence="1" type="ORF">BZL30_8283</name>
</gene>
<dbReference type="Proteomes" id="UP000189229">
    <property type="component" value="Unassembled WGS sequence"/>
</dbReference>
<evidence type="ECO:0000313" key="1">
    <source>
        <dbReference type="EMBL" id="OOK66806.1"/>
    </source>
</evidence>
<sequence length="37" mass="4043">MRPPCTRRDNISGFPTLTHPWLVRPSSARIGGPTPIG</sequence>
<dbReference type="AlphaFoldDB" id="A0A1V3WK34"/>
<protein>
    <submittedName>
        <fullName evidence="1">Uncharacterized protein</fullName>
    </submittedName>
</protein>
<proteinExistence type="predicted"/>
<reference evidence="1 2" key="1">
    <citation type="submission" date="2017-02" db="EMBL/GenBank/DDBJ databases">
        <title>Complete genome sequences of Mycobacterium kansasii strains isolated from rhesus macaques.</title>
        <authorList>
            <person name="Panda A."/>
            <person name="Nagaraj S."/>
            <person name="Zhao X."/>
            <person name="Tettelin H."/>
            <person name="Detolla L.J."/>
        </authorList>
    </citation>
    <scope>NUCLEOTIDE SEQUENCE [LARGE SCALE GENOMIC DNA]</scope>
    <source>
        <strain evidence="1 2">11-3813</strain>
    </source>
</reference>
<organism evidence="1 2">
    <name type="scientific">Mycobacterium kansasii</name>
    <dbReference type="NCBI Taxonomy" id="1768"/>
    <lineage>
        <taxon>Bacteria</taxon>
        <taxon>Bacillati</taxon>
        <taxon>Actinomycetota</taxon>
        <taxon>Actinomycetes</taxon>
        <taxon>Mycobacteriales</taxon>
        <taxon>Mycobacteriaceae</taxon>
        <taxon>Mycobacterium</taxon>
    </lineage>
</organism>
<dbReference type="EMBL" id="MVBM01000009">
    <property type="protein sequence ID" value="OOK66806.1"/>
    <property type="molecule type" value="Genomic_DNA"/>
</dbReference>